<reference evidence="1 2" key="1">
    <citation type="submission" date="2019-02" db="EMBL/GenBank/DDBJ databases">
        <title>Deep-cultivation of Planctomycetes and their phenomic and genomic characterization uncovers novel biology.</title>
        <authorList>
            <person name="Wiegand S."/>
            <person name="Jogler M."/>
            <person name="Boedeker C."/>
            <person name="Pinto D."/>
            <person name="Vollmers J."/>
            <person name="Rivas-Marin E."/>
            <person name="Kohn T."/>
            <person name="Peeters S.H."/>
            <person name="Heuer A."/>
            <person name="Rast P."/>
            <person name="Oberbeckmann S."/>
            <person name="Bunk B."/>
            <person name="Jeske O."/>
            <person name="Meyerdierks A."/>
            <person name="Storesund J.E."/>
            <person name="Kallscheuer N."/>
            <person name="Luecker S."/>
            <person name="Lage O.M."/>
            <person name="Pohl T."/>
            <person name="Merkel B.J."/>
            <person name="Hornburger P."/>
            <person name="Mueller R.-W."/>
            <person name="Bruemmer F."/>
            <person name="Labrenz M."/>
            <person name="Spormann A.M."/>
            <person name="Op den Camp H."/>
            <person name="Overmann J."/>
            <person name="Amann R."/>
            <person name="Jetten M.S.M."/>
            <person name="Mascher T."/>
            <person name="Medema M.H."/>
            <person name="Devos D.P."/>
            <person name="Kaster A.-K."/>
            <person name="Ovreas L."/>
            <person name="Rohde M."/>
            <person name="Galperin M.Y."/>
            <person name="Jogler C."/>
        </authorList>
    </citation>
    <scope>NUCLEOTIDE SEQUENCE [LARGE SCALE GENOMIC DNA]</scope>
    <source>
        <strain evidence="1 2">HG15A2</strain>
    </source>
</reference>
<proteinExistence type="predicted"/>
<name>A0A517N107_9BACT</name>
<keyword evidence="2" id="KW-1185">Reference proteome</keyword>
<dbReference type="Proteomes" id="UP000319852">
    <property type="component" value="Chromosome"/>
</dbReference>
<evidence type="ECO:0008006" key="3">
    <source>
        <dbReference type="Google" id="ProtNLM"/>
    </source>
</evidence>
<organism evidence="1 2">
    <name type="scientific">Adhaeretor mobilis</name>
    <dbReference type="NCBI Taxonomy" id="1930276"/>
    <lineage>
        <taxon>Bacteria</taxon>
        <taxon>Pseudomonadati</taxon>
        <taxon>Planctomycetota</taxon>
        <taxon>Planctomycetia</taxon>
        <taxon>Pirellulales</taxon>
        <taxon>Lacipirellulaceae</taxon>
        <taxon>Adhaeretor</taxon>
    </lineage>
</organism>
<dbReference type="OrthoDB" id="272790at2"/>
<dbReference type="EMBL" id="CP036263">
    <property type="protein sequence ID" value="QDT00815.1"/>
    <property type="molecule type" value="Genomic_DNA"/>
</dbReference>
<dbReference type="KEGG" id="amob:HG15A2_41570"/>
<accession>A0A517N107</accession>
<dbReference type="RefSeq" id="WP_145062557.1">
    <property type="nucleotide sequence ID" value="NZ_CP036263.1"/>
</dbReference>
<sequence length="459" mass="48771">MLRKLTNRIIPWGAIGLSLVFICTSHAGVLEDFQFNDSNGTTLGDAANSANNGNNWEPSTQLNNSSVLNGVFRIQNDDPGLNSSYLQIDNITSGTVWMVAEMDGWNFTPDPSGVSGDFEEIRFGFLTNDDLTGSTITAQMEIERNSTTGGIEINGQALGVGSNISATSLSFNQAQPFTSVLKLDKTANTYQILIDDGSGFTSIGSGNVDPARDGNSIRFSIGDNFAGSGEFFDVDRFYITDVDPVGIETDNLTLQVNTTTGMMEILNDGTTPFDIDWYRIESTTDDLNFNGWSSLSDRSVDAIDGIDPDSTVGNGIGETWDEAGGSDDGVLSESFLQSSSVFGNNRSETLGSAFKVGGDTDSLTFEYRSAINGAVFTGDIDFVTGGLAADINGDLKVDGADFLQIQRDNPSLIPNFQAEYGAGSSAQASSSAVPEPTALSLLAVMLAVTTLGVRRREVA</sequence>
<protein>
    <recommendedName>
        <fullName evidence="3">PEP-CTERM protein-sorting domain-containing protein</fullName>
    </recommendedName>
</protein>
<evidence type="ECO:0000313" key="1">
    <source>
        <dbReference type="EMBL" id="QDT00815.1"/>
    </source>
</evidence>
<gene>
    <name evidence="1" type="ORF">HG15A2_41570</name>
</gene>
<evidence type="ECO:0000313" key="2">
    <source>
        <dbReference type="Proteomes" id="UP000319852"/>
    </source>
</evidence>
<dbReference type="AlphaFoldDB" id="A0A517N107"/>